<keyword evidence="5 8" id="KW-0547">Nucleotide-binding</keyword>
<dbReference type="NCBIfam" id="TIGR00018">
    <property type="entry name" value="panC"/>
    <property type="match status" value="1"/>
</dbReference>
<protein>
    <recommendedName>
        <fullName evidence="8">Pantothenate synthetase</fullName>
        <shortName evidence="8">PS</shortName>
        <ecNumber evidence="8">6.3.2.1</ecNumber>
    </recommendedName>
    <alternativeName>
        <fullName evidence="8">Pantoate--beta-alanine ligase</fullName>
    </alternativeName>
    <alternativeName>
        <fullName evidence="8">Pantoate-activating enzyme</fullName>
    </alternativeName>
</protein>
<feature type="active site" description="Proton donor" evidence="8">
    <location>
        <position position="37"/>
    </location>
</feature>
<dbReference type="Pfam" id="PF02569">
    <property type="entry name" value="Pantoate_ligase"/>
    <property type="match status" value="1"/>
</dbReference>
<comment type="pathway">
    <text evidence="1 8">Cofactor biosynthesis; (R)-pantothenate biosynthesis; (R)-pantothenate from (R)-pantoate and beta-alanine: step 1/1.</text>
</comment>
<gene>
    <name evidence="8" type="primary">panC</name>
    <name evidence="9" type="ORF">DU002_03800</name>
</gene>
<evidence type="ECO:0000256" key="7">
    <source>
        <dbReference type="ARBA" id="ARBA00048258"/>
    </source>
</evidence>
<evidence type="ECO:0000313" key="10">
    <source>
        <dbReference type="Proteomes" id="UP000252558"/>
    </source>
</evidence>
<comment type="function">
    <text evidence="8">Catalyzes the condensation of pantoate with beta-alanine in an ATP-dependent reaction via a pantoyl-adenylate intermediate.</text>
</comment>
<keyword evidence="10" id="KW-1185">Reference proteome</keyword>
<feature type="binding site" evidence="8">
    <location>
        <begin position="30"/>
        <end position="37"/>
    </location>
    <ligand>
        <name>ATP</name>
        <dbReference type="ChEBI" id="CHEBI:30616"/>
    </ligand>
</feature>
<dbReference type="HAMAP" id="MF_00158">
    <property type="entry name" value="PanC"/>
    <property type="match status" value="1"/>
</dbReference>
<name>A0A368NNF7_9GAMM</name>
<comment type="catalytic activity">
    <reaction evidence="7 8">
        <text>(R)-pantoate + beta-alanine + ATP = (R)-pantothenate + AMP + diphosphate + H(+)</text>
        <dbReference type="Rhea" id="RHEA:10912"/>
        <dbReference type="ChEBI" id="CHEBI:15378"/>
        <dbReference type="ChEBI" id="CHEBI:15980"/>
        <dbReference type="ChEBI" id="CHEBI:29032"/>
        <dbReference type="ChEBI" id="CHEBI:30616"/>
        <dbReference type="ChEBI" id="CHEBI:33019"/>
        <dbReference type="ChEBI" id="CHEBI:57966"/>
        <dbReference type="ChEBI" id="CHEBI:456215"/>
        <dbReference type="EC" id="6.3.2.1"/>
    </reaction>
</comment>
<dbReference type="EC" id="6.3.2.1" evidence="8"/>
<feature type="binding site" evidence="8">
    <location>
        <position position="61"/>
    </location>
    <ligand>
        <name>beta-alanine</name>
        <dbReference type="ChEBI" id="CHEBI:57966"/>
    </ligand>
</feature>
<dbReference type="InterPro" id="IPR042176">
    <property type="entry name" value="Pantoate_ligase_C"/>
</dbReference>
<dbReference type="CDD" id="cd00560">
    <property type="entry name" value="PanC"/>
    <property type="match status" value="1"/>
</dbReference>
<dbReference type="Gene3D" id="3.40.50.620">
    <property type="entry name" value="HUPs"/>
    <property type="match status" value="1"/>
</dbReference>
<evidence type="ECO:0000256" key="3">
    <source>
        <dbReference type="ARBA" id="ARBA00022598"/>
    </source>
</evidence>
<dbReference type="GO" id="GO:0005829">
    <property type="term" value="C:cytosol"/>
    <property type="evidence" value="ECO:0007669"/>
    <property type="project" value="TreeGrafter"/>
</dbReference>
<feature type="binding site" evidence="8">
    <location>
        <begin position="186"/>
        <end position="189"/>
    </location>
    <ligand>
        <name>ATP</name>
        <dbReference type="ChEBI" id="CHEBI:30616"/>
    </ligand>
</feature>
<evidence type="ECO:0000313" key="9">
    <source>
        <dbReference type="EMBL" id="RCU51948.1"/>
    </source>
</evidence>
<dbReference type="AlphaFoldDB" id="A0A368NNF7"/>
<dbReference type="InterPro" id="IPR004821">
    <property type="entry name" value="Cyt_trans-like"/>
</dbReference>
<dbReference type="FunFam" id="3.40.50.620:FF:000013">
    <property type="entry name" value="Pantothenate synthetase"/>
    <property type="match status" value="1"/>
</dbReference>
<dbReference type="Proteomes" id="UP000252558">
    <property type="component" value="Unassembled WGS sequence"/>
</dbReference>
<dbReference type="GO" id="GO:0005524">
    <property type="term" value="F:ATP binding"/>
    <property type="evidence" value="ECO:0007669"/>
    <property type="project" value="UniProtKB-KW"/>
</dbReference>
<comment type="caution">
    <text evidence="9">The sequence shown here is derived from an EMBL/GenBank/DDBJ whole genome shotgun (WGS) entry which is preliminary data.</text>
</comment>
<dbReference type="NCBIfam" id="TIGR00125">
    <property type="entry name" value="cyt_tran_rel"/>
    <property type="match status" value="1"/>
</dbReference>
<keyword evidence="8" id="KW-0963">Cytoplasm</keyword>
<dbReference type="Gene3D" id="3.30.1300.10">
    <property type="entry name" value="Pantoate-beta-alanine ligase, C-terminal domain"/>
    <property type="match status" value="1"/>
</dbReference>
<feature type="binding site" evidence="8">
    <location>
        <position position="61"/>
    </location>
    <ligand>
        <name>(R)-pantoate</name>
        <dbReference type="ChEBI" id="CHEBI:15980"/>
    </ligand>
</feature>
<accession>A0A368NNF7</accession>
<comment type="miscellaneous">
    <text evidence="8">The reaction proceeds by a bi uni uni bi ping pong mechanism.</text>
</comment>
<feature type="binding site" evidence="8">
    <location>
        <begin position="149"/>
        <end position="152"/>
    </location>
    <ligand>
        <name>ATP</name>
        <dbReference type="ChEBI" id="CHEBI:30616"/>
    </ligand>
</feature>
<evidence type="ECO:0000256" key="6">
    <source>
        <dbReference type="ARBA" id="ARBA00022840"/>
    </source>
</evidence>
<keyword evidence="3 8" id="KW-0436">Ligase</keyword>
<evidence type="ECO:0000256" key="4">
    <source>
        <dbReference type="ARBA" id="ARBA00022655"/>
    </source>
</evidence>
<dbReference type="InterPro" id="IPR003721">
    <property type="entry name" value="Pantoate_ligase"/>
</dbReference>
<proteinExistence type="inferred from homology"/>
<keyword evidence="6 8" id="KW-0067">ATP-binding</keyword>
<dbReference type="RefSeq" id="WP_114337378.1">
    <property type="nucleotide sequence ID" value="NZ_QPID01000002.1"/>
</dbReference>
<dbReference type="FunFam" id="3.30.1300.10:FF:000001">
    <property type="entry name" value="Pantothenate synthetase"/>
    <property type="match status" value="1"/>
</dbReference>
<dbReference type="GO" id="GO:0015940">
    <property type="term" value="P:pantothenate biosynthetic process"/>
    <property type="evidence" value="ECO:0007669"/>
    <property type="project" value="UniProtKB-UniRule"/>
</dbReference>
<evidence type="ECO:0000256" key="8">
    <source>
        <dbReference type="HAMAP-Rule" id="MF_00158"/>
    </source>
</evidence>
<evidence type="ECO:0000256" key="5">
    <source>
        <dbReference type="ARBA" id="ARBA00022741"/>
    </source>
</evidence>
<dbReference type="GO" id="GO:0004592">
    <property type="term" value="F:pantoate-beta-alanine ligase activity"/>
    <property type="evidence" value="ECO:0007669"/>
    <property type="project" value="UniProtKB-UniRule"/>
</dbReference>
<organism evidence="9 10">
    <name type="scientific">Corallincola holothuriorum</name>
    <dbReference type="NCBI Taxonomy" id="2282215"/>
    <lineage>
        <taxon>Bacteria</taxon>
        <taxon>Pseudomonadati</taxon>
        <taxon>Pseudomonadota</taxon>
        <taxon>Gammaproteobacteria</taxon>
        <taxon>Alteromonadales</taxon>
        <taxon>Psychromonadaceae</taxon>
        <taxon>Corallincola</taxon>
    </lineage>
</organism>
<dbReference type="PANTHER" id="PTHR21299:SF1">
    <property type="entry name" value="PANTOATE--BETA-ALANINE LIGASE"/>
    <property type="match status" value="1"/>
</dbReference>
<dbReference type="SUPFAM" id="SSF52374">
    <property type="entry name" value="Nucleotidylyl transferase"/>
    <property type="match status" value="1"/>
</dbReference>
<dbReference type="UniPathway" id="UPA00028">
    <property type="reaction ID" value="UER00005"/>
</dbReference>
<dbReference type="PANTHER" id="PTHR21299">
    <property type="entry name" value="CYTIDYLATE KINASE/PANTOATE-BETA-ALANINE LIGASE"/>
    <property type="match status" value="1"/>
</dbReference>
<dbReference type="InterPro" id="IPR014729">
    <property type="entry name" value="Rossmann-like_a/b/a_fold"/>
</dbReference>
<dbReference type="EMBL" id="QPID01000002">
    <property type="protein sequence ID" value="RCU51948.1"/>
    <property type="molecule type" value="Genomic_DNA"/>
</dbReference>
<evidence type="ECO:0000256" key="1">
    <source>
        <dbReference type="ARBA" id="ARBA00004990"/>
    </source>
</evidence>
<sequence>MQTVKDITALRAQIKAWRQAGSTIGFVPTMGNLHQGHLTLVEEAKQRADKVVVSVFVNPMQFDRPDDLDRYPRTLEADQQKLIATGVDLLFTPTPEIMYPKGLDQQTYVDVPGLSSLLEGASRPGHFRGVSTVVTKLFNLVQPDVACFGQKDYQQLALLKQMVIDLALDIEVIGVPTVRDSDGLAMSSRNGYLTSDQRDLAPLLYQHLQYLSESISAGKIPLEQLLEQTREQLDTHGFHTDSIDVVDADNLQPLTPDSQRAVVLIAAFLGAARLIDNQVVELQTAAD</sequence>
<feature type="binding site" evidence="8">
    <location>
        <position position="178"/>
    </location>
    <ligand>
        <name>ATP</name>
        <dbReference type="ChEBI" id="CHEBI:30616"/>
    </ligand>
</feature>
<keyword evidence="4 8" id="KW-0566">Pantothenate biosynthesis</keyword>
<feature type="binding site" evidence="8">
    <location>
        <position position="155"/>
    </location>
    <ligand>
        <name>(R)-pantoate</name>
        <dbReference type="ChEBI" id="CHEBI:15980"/>
    </ligand>
</feature>
<evidence type="ECO:0000256" key="2">
    <source>
        <dbReference type="ARBA" id="ARBA00009256"/>
    </source>
</evidence>
<comment type="subunit">
    <text evidence="8">Homodimer.</text>
</comment>
<dbReference type="OrthoDB" id="9773087at2"/>
<comment type="subcellular location">
    <subcellularLocation>
        <location evidence="8">Cytoplasm</location>
    </subcellularLocation>
</comment>
<comment type="similarity">
    <text evidence="2 8">Belongs to the pantothenate synthetase family.</text>
</comment>
<reference evidence="9 10" key="1">
    <citation type="submission" date="2018-07" db="EMBL/GenBank/DDBJ databases">
        <title>Corallincola holothuriorum sp. nov., a new facultative anaerobe isolated from sea cucumber Apostichopus japonicus.</title>
        <authorList>
            <person name="Xia H."/>
        </authorList>
    </citation>
    <scope>NUCLEOTIDE SEQUENCE [LARGE SCALE GENOMIC DNA]</scope>
    <source>
        <strain evidence="9 10">C4</strain>
    </source>
</reference>